<evidence type="ECO:0000256" key="1">
    <source>
        <dbReference type="ARBA" id="ARBA00007358"/>
    </source>
</evidence>
<dbReference type="RefSeq" id="WP_079654317.1">
    <property type="nucleotide sequence ID" value="NZ_LT670846.1"/>
</dbReference>
<dbReference type="AlphaFoldDB" id="A0A1M6SXW6"/>
<feature type="domain" description="Alcohol dehydrogenase iron-type/glycerol dehydrogenase GldA" evidence="3">
    <location>
        <begin position="7"/>
        <end position="180"/>
    </location>
</feature>
<accession>A0A1M6SXW6</accession>
<dbReference type="OrthoDB" id="9804734at2"/>
<dbReference type="SUPFAM" id="SSF56796">
    <property type="entry name" value="Dehydroquinate synthase-like"/>
    <property type="match status" value="1"/>
</dbReference>
<dbReference type="InterPro" id="IPR056798">
    <property type="entry name" value="ADH_Fe_C"/>
</dbReference>
<feature type="domain" description="Fe-containing alcohol dehydrogenase-like C-terminal" evidence="4">
    <location>
        <begin position="191"/>
        <end position="382"/>
    </location>
</feature>
<dbReference type="EMBL" id="LT670846">
    <property type="protein sequence ID" value="SHK49561.1"/>
    <property type="molecule type" value="Genomic_DNA"/>
</dbReference>
<keyword evidence="2" id="KW-0560">Oxidoreductase</keyword>
<dbReference type="Pfam" id="PF25137">
    <property type="entry name" value="ADH_Fe_C"/>
    <property type="match status" value="1"/>
</dbReference>
<proteinExistence type="inferred from homology"/>
<dbReference type="InterPro" id="IPR001670">
    <property type="entry name" value="ADH_Fe/GldA"/>
</dbReference>
<sequence>MFEFYLPIEIFFGRGSVNKVGEVARRFGLSAIVITGKSSARKSGALEKVVDSLKKHGVKDVFVYEGVEPNPTNTQVDEISRIVVERKIDLIVGLGGGSSLDTAKAVSIVSSNEGSAWDYVNYPEGPRLLPYLNRPTICIPTTSGTGSEVNRYSVISNPIRKEKLVISHSLCYPKAAIVDPELTVTMSPRLTATTGIDAFVHALESLTNKMHNPLADEFAIRALKIIKEWLPIAYREPENIQAREMMSYASMLAGIAIDKKRVALIHAMEHPVSAHYPSVAHGDGLAALALAVTKFNYQGNPRKYEIFAEVMGEDPKPHKAVDAVEKMLKSVDMLISLRDLGVEKEKLERLTEDVYMLARNTFSINPVEPSYEDLLKLYEEAF</sequence>
<protein>
    <submittedName>
        <fullName evidence="5">Alcohol dehydrogenase/1,3-propanediol dehydrogenase</fullName>
    </submittedName>
</protein>
<reference evidence="5 6" key="1">
    <citation type="submission" date="2016-11" db="EMBL/GenBank/DDBJ databases">
        <authorList>
            <person name="Jaros S."/>
            <person name="Januszkiewicz K."/>
            <person name="Wedrychowicz H."/>
        </authorList>
    </citation>
    <scope>NUCLEOTIDE SEQUENCE [LARGE SCALE GENOMIC DNA]</scope>
    <source>
        <strain evidence="5 6">DSM 19557</strain>
    </source>
</reference>
<organism evidence="5 6">
    <name type="scientific">Thermocrinis minervae</name>
    <dbReference type="NCBI Taxonomy" id="381751"/>
    <lineage>
        <taxon>Bacteria</taxon>
        <taxon>Pseudomonadati</taxon>
        <taxon>Aquificota</taxon>
        <taxon>Aquificia</taxon>
        <taxon>Aquificales</taxon>
        <taxon>Aquificaceae</taxon>
        <taxon>Thermocrinis</taxon>
    </lineage>
</organism>
<evidence type="ECO:0000259" key="3">
    <source>
        <dbReference type="Pfam" id="PF00465"/>
    </source>
</evidence>
<dbReference type="CDD" id="cd08185">
    <property type="entry name" value="Fe-ADH-like"/>
    <property type="match status" value="1"/>
</dbReference>
<dbReference type="GO" id="GO:0004022">
    <property type="term" value="F:alcohol dehydrogenase (NAD+) activity"/>
    <property type="evidence" value="ECO:0007669"/>
    <property type="project" value="TreeGrafter"/>
</dbReference>
<dbReference type="PANTHER" id="PTHR11496">
    <property type="entry name" value="ALCOHOL DEHYDROGENASE"/>
    <property type="match status" value="1"/>
</dbReference>
<dbReference type="PANTHER" id="PTHR11496:SF104">
    <property type="entry name" value="3-DEOXY-ALPHA-D-MANNO-OCTULOSONATE 8-OXIDASE"/>
    <property type="match status" value="1"/>
</dbReference>
<dbReference type="InterPro" id="IPR039697">
    <property type="entry name" value="Alcohol_dehydrogenase_Fe"/>
</dbReference>
<dbReference type="STRING" id="381751.SAMN05444391_1213"/>
<evidence type="ECO:0000256" key="2">
    <source>
        <dbReference type="ARBA" id="ARBA00023002"/>
    </source>
</evidence>
<evidence type="ECO:0000313" key="6">
    <source>
        <dbReference type="Proteomes" id="UP000189810"/>
    </source>
</evidence>
<dbReference type="GO" id="GO:0046872">
    <property type="term" value="F:metal ion binding"/>
    <property type="evidence" value="ECO:0007669"/>
    <property type="project" value="InterPro"/>
</dbReference>
<dbReference type="Pfam" id="PF00465">
    <property type="entry name" value="Fe-ADH"/>
    <property type="match status" value="1"/>
</dbReference>
<evidence type="ECO:0000313" key="5">
    <source>
        <dbReference type="EMBL" id="SHK49561.1"/>
    </source>
</evidence>
<evidence type="ECO:0000259" key="4">
    <source>
        <dbReference type="Pfam" id="PF25137"/>
    </source>
</evidence>
<name>A0A1M6SXW6_9AQUI</name>
<dbReference type="FunFam" id="3.40.50.1970:FF:000003">
    <property type="entry name" value="Alcohol dehydrogenase, iron-containing"/>
    <property type="match status" value="1"/>
</dbReference>
<dbReference type="Proteomes" id="UP000189810">
    <property type="component" value="Chromosome I"/>
</dbReference>
<keyword evidence="6" id="KW-1185">Reference proteome</keyword>
<dbReference type="Gene3D" id="1.20.1090.10">
    <property type="entry name" value="Dehydroquinate synthase-like - alpha domain"/>
    <property type="match status" value="1"/>
</dbReference>
<dbReference type="Gene3D" id="3.40.50.1970">
    <property type="match status" value="1"/>
</dbReference>
<gene>
    <name evidence="5" type="ORF">SAMN05444391_1213</name>
</gene>
<comment type="similarity">
    <text evidence="1">Belongs to the iron-containing alcohol dehydrogenase family.</text>
</comment>